<dbReference type="EMBL" id="QPFP01000014">
    <property type="protein sequence ID" value="TEB32964.1"/>
    <property type="molecule type" value="Genomic_DNA"/>
</dbReference>
<feature type="compositionally biased region" description="Polar residues" evidence="1">
    <location>
        <begin position="67"/>
        <end position="82"/>
    </location>
</feature>
<dbReference type="GO" id="GO:0005634">
    <property type="term" value="C:nucleus"/>
    <property type="evidence" value="ECO:0007669"/>
    <property type="project" value="TreeGrafter"/>
</dbReference>
<dbReference type="OrthoDB" id="3265837at2759"/>
<feature type="domain" description="Zn(2)-C6 fungal-type" evidence="2">
    <location>
        <begin position="108"/>
        <end position="128"/>
    </location>
</feature>
<keyword evidence="4" id="KW-1185">Reference proteome</keyword>
<dbReference type="GO" id="GO:0000977">
    <property type="term" value="F:RNA polymerase II transcription regulatory region sequence-specific DNA binding"/>
    <property type="evidence" value="ECO:0007669"/>
    <property type="project" value="TreeGrafter"/>
</dbReference>
<evidence type="ECO:0000313" key="3">
    <source>
        <dbReference type="EMBL" id="TEB32964.1"/>
    </source>
</evidence>
<dbReference type="PANTHER" id="PTHR31986">
    <property type="entry name" value="REGULATOR OF DRUG SENSITIVITY 2"/>
    <property type="match status" value="1"/>
</dbReference>
<dbReference type="SUPFAM" id="SSF57701">
    <property type="entry name" value="Zn2/Cys6 DNA-binding domain"/>
    <property type="match status" value="1"/>
</dbReference>
<comment type="caution">
    <text evidence="3">The sequence shown here is derived from an EMBL/GenBank/DDBJ whole genome shotgun (WGS) entry which is preliminary data.</text>
</comment>
<evidence type="ECO:0000256" key="1">
    <source>
        <dbReference type="SAM" id="MobiDB-lite"/>
    </source>
</evidence>
<feature type="compositionally biased region" description="Basic residues" evidence="1">
    <location>
        <begin position="96"/>
        <end position="106"/>
    </location>
</feature>
<feature type="compositionally biased region" description="Basic residues" evidence="1">
    <location>
        <begin position="39"/>
        <end position="53"/>
    </location>
</feature>
<evidence type="ECO:0000259" key="2">
    <source>
        <dbReference type="Pfam" id="PF00172"/>
    </source>
</evidence>
<dbReference type="InterPro" id="IPR001138">
    <property type="entry name" value="Zn2Cys6_DnaBD"/>
</dbReference>
<dbReference type="AlphaFoldDB" id="A0A4Y7TG68"/>
<dbReference type="Gene3D" id="4.10.240.10">
    <property type="entry name" value="Zn(2)-C6 fungal-type DNA-binding domain"/>
    <property type="match status" value="1"/>
</dbReference>
<gene>
    <name evidence="3" type="ORF">FA13DRAFT_234621</name>
</gene>
<feature type="region of interest" description="Disordered" evidence="1">
    <location>
        <begin position="37"/>
        <end position="106"/>
    </location>
</feature>
<reference evidence="3 4" key="1">
    <citation type="journal article" date="2019" name="Nat. Ecol. Evol.">
        <title>Megaphylogeny resolves global patterns of mushroom evolution.</title>
        <authorList>
            <person name="Varga T."/>
            <person name="Krizsan K."/>
            <person name="Foldi C."/>
            <person name="Dima B."/>
            <person name="Sanchez-Garcia M."/>
            <person name="Sanchez-Ramirez S."/>
            <person name="Szollosi G.J."/>
            <person name="Szarkandi J.G."/>
            <person name="Papp V."/>
            <person name="Albert L."/>
            <person name="Andreopoulos W."/>
            <person name="Angelini C."/>
            <person name="Antonin V."/>
            <person name="Barry K.W."/>
            <person name="Bougher N.L."/>
            <person name="Buchanan P."/>
            <person name="Buyck B."/>
            <person name="Bense V."/>
            <person name="Catcheside P."/>
            <person name="Chovatia M."/>
            <person name="Cooper J."/>
            <person name="Damon W."/>
            <person name="Desjardin D."/>
            <person name="Finy P."/>
            <person name="Geml J."/>
            <person name="Haridas S."/>
            <person name="Hughes K."/>
            <person name="Justo A."/>
            <person name="Karasinski D."/>
            <person name="Kautmanova I."/>
            <person name="Kiss B."/>
            <person name="Kocsube S."/>
            <person name="Kotiranta H."/>
            <person name="LaButti K.M."/>
            <person name="Lechner B.E."/>
            <person name="Liimatainen K."/>
            <person name="Lipzen A."/>
            <person name="Lukacs Z."/>
            <person name="Mihaltcheva S."/>
            <person name="Morgado L.N."/>
            <person name="Niskanen T."/>
            <person name="Noordeloos M.E."/>
            <person name="Ohm R.A."/>
            <person name="Ortiz-Santana B."/>
            <person name="Ovrebo C."/>
            <person name="Racz N."/>
            <person name="Riley R."/>
            <person name="Savchenko A."/>
            <person name="Shiryaev A."/>
            <person name="Soop K."/>
            <person name="Spirin V."/>
            <person name="Szebenyi C."/>
            <person name="Tomsovsky M."/>
            <person name="Tulloss R.E."/>
            <person name="Uehling J."/>
            <person name="Grigoriev I.V."/>
            <person name="Vagvolgyi C."/>
            <person name="Papp T."/>
            <person name="Martin F.M."/>
            <person name="Miettinen O."/>
            <person name="Hibbett D.S."/>
            <person name="Nagy L.G."/>
        </authorList>
    </citation>
    <scope>NUCLEOTIDE SEQUENCE [LARGE SCALE GENOMIC DNA]</scope>
    <source>
        <strain evidence="3 4">FP101781</strain>
    </source>
</reference>
<name>A0A4Y7TG68_COPMI</name>
<dbReference type="Pfam" id="PF00172">
    <property type="entry name" value="Zn_clus"/>
    <property type="match status" value="1"/>
</dbReference>
<protein>
    <recommendedName>
        <fullName evidence="2">Zn(2)-C6 fungal-type domain-containing protein</fullName>
    </recommendedName>
</protein>
<dbReference type="Proteomes" id="UP000298030">
    <property type="component" value="Unassembled WGS sequence"/>
</dbReference>
<evidence type="ECO:0000313" key="4">
    <source>
        <dbReference type="Proteomes" id="UP000298030"/>
    </source>
</evidence>
<organism evidence="3 4">
    <name type="scientific">Coprinellus micaceus</name>
    <name type="common">Glistening ink-cap mushroom</name>
    <name type="synonym">Coprinus micaceus</name>
    <dbReference type="NCBI Taxonomy" id="71717"/>
    <lineage>
        <taxon>Eukaryota</taxon>
        <taxon>Fungi</taxon>
        <taxon>Dikarya</taxon>
        <taxon>Basidiomycota</taxon>
        <taxon>Agaricomycotina</taxon>
        <taxon>Agaricomycetes</taxon>
        <taxon>Agaricomycetidae</taxon>
        <taxon>Agaricales</taxon>
        <taxon>Agaricineae</taxon>
        <taxon>Psathyrellaceae</taxon>
        <taxon>Coprinellus</taxon>
    </lineage>
</organism>
<dbReference type="InterPro" id="IPR053045">
    <property type="entry name" value="Zinc_cluster_trans_reg"/>
</dbReference>
<proteinExistence type="predicted"/>
<dbReference type="GO" id="GO:0000981">
    <property type="term" value="F:DNA-binding transcription factor activity, RNA polymerase II-specific"/>
    <property type="evidence" value="ECO:0007669"/>
    <property type="project" value="InterPro"/>
</dbReference>
<accession>A0A4Y7TG68</accession>
<dbReference type="InterPro" id="IPR036864">
    <property type="entry name" value="Zn2-C6_fun-type_DNA-bd_sf"/>
</dbReference>
<dbReference type="PANTHER" id="PTHR31986:SF7">
    <property type="entry name" value="REGULATOR OF DRUG SENSITIVITY 2"/>
    <property type="match status" value="1"/>
</dbReference>
<sequence>MRFKRPRAPDQLNHVNKLHNQISWTWCRKGRMVLDPARRRAQRRQPFQHRGHTHYPPGAARVAEMSALTSYTDSAQAATSEHPSSSSTPPDDDAGKKKKTTKRRKVNHACLYCRRSHMTCDEGRPCQRW</sequence>
<dbReference type="GO" id="GO:0008270">
    <property type="term" value="F:zinc ion binding"/>
    <property type="evidence" value="ECO:0007669"/>
    <property type="project" value="InterPro"/>
</dbReference>